<evidence type="ECO:0000313" key="3">
    <source>
        <dbReference type="Proteomes" id="UP000192578"/>
    </source>
</evidence>
<evidence type="ECO:0000313" key="2">
    <source>
        <dbReference type="EMBL" id="OQV12163.1"/>
    </source>
</evidence>
<name>A0A1W0WAI3_HYPEX</name>
<evidence type="ECO:0000256" key="1">
    <source>
        <dbReference type="SAM" id="Phobius"/>
    </source>
</evidence>
<organism evidence="2 3">
    <name type="scientific">Hypsibius exemplaris</name>
    <name type="common">Freshwater tardigrade</name>
    <dbReference type="NCBI Taxonomy" id="2072580"/>
    <lineage>
        <taxon>Eukaryota</taxon>
        <taxon>Metazoa</taxon>
        <taxon>Ecdysozoa</taxon>
        <taxon>Tardigrada</taxon>
        <taxon>Eutardigrada</taxon>
        <taxon>Parachela</taxon>
        <taxon>Hypsibioidea</taxon>
        <taxon>Hypsibiidae</taxon>
        <taxon>Hypsibius</taxon>
    </lineage>
</organism>
<dbReference type="AlphaFoldDB" id="A0A1W0WAI3"/>
<keyword evidence="1" id="KW-0812">Transmembrane</keyword>
<keyword evidence="1" id="KW-1133">Transmembrane helix</keyword>
<proteinExistence type="predicted"/>
<sequence length="80" mass="8898">MSSDFVIGHVFVVFLLVIRRMAAIVAGSVLTYYDEEETNGNLLHAIKFKFCSDDLQNNRLDIALKYASFSKPVNGSPAQT</sequence>
<keyword evidence="1" id="KW-0472">Membrane</keyword>
<gene>
    <name evidence="2" type="ORF">BV898_13580</name>
</gene>
<comment type="caution">
    <text evidence="2">The sequence shown here is derived from an EMBL/GenBank/DDBJ whole genome shotgun (WGS) entry which is preliminary data.</text>
</comment>
<dbReference type="Proteomes" id="UP000192578">
    <property type="component" value="Unassembled WGS sequence"/>
</dbReference>
<accession>A0A1W0WAI3</accession>
<feature type="transmembrane region" description="Helical" evidence="1">
    <location>
        <begin position="6"/>
        <end position="33"/>
    </location>
</feature>
<keyword evidence="3" id="KW-1185">Reference proteome</keyword>
<dbReference type="EMBL" id="MTYJ01000152">
    <property type="protein sequence ID" value="OQV12163.1"/>
    <property type="molecule type" value="Genomic_DNA"/>
</dbReference>
<protein>
    <submittedName>
        <fullName evidence="2">Uncharacterized protein</fullName>
    </submittedName>
</protein>
<reference evidence="3" key="1">
    <citation type="submission" date="2017-01" db="EMBL/GenBank/DDBJ databases">
        <title>Comparative genomics of anhydrobiosis in the tardigrade Hypsibius dujardini.</title>
        <authorList>
            <person name="Yoshida Y."/>
            <person name="Koutsovoulos G."/>
            <person name="Laetsch D."/>
            <person name="Stevens L."/>
            <person name="Kumar S."/>
            <person name="Horikawa D."/>
            <person name="Ishino K."/>
            <person name="Komine S."/>
            <person name="Tomita M."/>
            <person name="Blaxter M."/>
            <person name="Arakawa K."/>
        </authorList>
    </citation>
    <scope>NUCLEOTIDE SEQUENCE [LARGE SCALE GENOMIC DNA]</scope>
    <source>
        <strain evidence="3">Z151</strain>
    </source>
</reference>